<dbReference type="CDD" id="cd14014">
    <property type="entry name" value="STKc_PknB_like"/>
    <property type="match status" value="1"/>
</dbReference>
<reference evidence="10 11" key="1">
    <citation type="submission" date="2019-12" db="EMBL/GenBank/DDBJ databases">
        <title>Auraticoccus cholistani sp. nov., an actinomycete isolated from soil of Cholistan desert.</title>
        <authorList>
            <person name="Cheema M.T."/>
        </authorList>
    </citation>
    <scope>NUCLEOTIDE SEQUENCE [LARGE SCALE GENOMIC DNA]</scope>
    <source>
        <strain evidence="10 11">F435</strain>
    </source>
</reference>
<dbReference type="GO" id="GO:0004674">
    <property type="term" value="F:protein serine/threonine kinase activity"/>
    <property type="evidence" value="ECO:0007669"/>
    <property type="project" value="UniProtKB-KW"/>
</dbReference>
<comment type="caution">
    <text evidence="10">The sequence shown here is derived from an EMBL/GenBank/DDBJ whole genome shotgun (WGS) entry which is preliminary data.</text>
</comment>
<dbReference type="InterPro" id="IPR017441">
    <property type="entry name" value="Protein_kinase_ATP_BS"/>
</dbReference>
<dbReference type="InterPro" id="IPR000719">
    <property type="entry name" value="Prot_kinase_dom"/>
</dbReference>
<evidence type="ECO:0000256" key="3">
    <source>
        <dbReference type="ARBA" id="ARBA00022679"/>
    </source>
</evidence>
<feature type="binding site" evidence="7">
    <location>
        <position position="41"/>
    </location>
    <ligand>
        <name>ATP</name>
        <dbReference type="ChEBI" id="CHEBI:30616"/>
    </ligand>
</feature>
<dbReference type="InterPro" id="IPR011009">
    <property type="entry name" value="Kinase-like_dom_sf"/>
</dbReference>
<dbReference type="Gene3D" id="1.10.510.10">
    <property type="entry name" value="Transferase(Phosphotransferase) domain 1"/>
    <property type="match status" value="1"/>
</dbReference>
<keyword evidence="4 7" id="KW-0547">Nucleotide-binding</keyword>
<organism evidence="10 11">
    <name type="scientific">Auraticoccus cholistanensis</name>
    <dbReference type="NCBI Taxonomy" id="2656650"/>
    <lineage>
        <taxon>Bacteria</taxon>
        <taxon>Bacillati</taxon>
        <taxon>Actinomycetota</taxon>
        <taxon>Actinomycetes</taxon>
        <taxon>Propionibacteriales</taxon>
        <taxon>Propionibacteriaceae</taxon>
        <taxon>Auraticoccus</taxon>
    </lineage>
</organism>
<dbReference type="PANTHER" id="PTHR43289:SF6">
    <property type="entry name" value="SERINE_THREONINE-PROTEIN KINASE NEKL-3"/>
    <property type="match status" value="1"/>
</dbReference>
<keyword evidence="5 10" id="KW-0418">Kinase</keyword>
<keyword evidence="11" id="KW-1185">Reference proteome</keyword>
<dbReference type="SUPFAM" id="SSF56112">
    <property type="entry name" value="Protein kinase-like (PK-like)"/>
    <property type="match status" value="1"/>
</dbReference>
<keyword evidence="2" id="KW-0723">Serine/threonine-protein kinase</keyword>
<accession>A0A6A9UST6</accession>
<proteinExistence type="predicted"/>
<feature type="domain" description="Protein kinase" evidence="9">
    <location>
        <begin position="12"/>
        <end position="270"/>
    </location>
</feature>
<evidence type="ECO:0000256" key="5">
    <source>
        <dbReference type="ARBA" id="ARBA00022777"/>
    </source>
</evidence>
<feature type="region of interest" description="Disordered" evidence="8">
    <location>
        <begin position="383"/>
        <end position="466"/>
    </location>
</feature>
<dbReference type="PROSITE" id="PS50011">
    <property type="entry name" value="PROTEIN_KINASE_DOM"/>
    <property type="match status" value="1"/>
</dbReference>
<evidence type="ECO:0000256" key="2">
    <source>
        <dbReference type="ARBA" id="ARBA00022527"/>
    </source>
</evidence>
<dbReference type="EMBL" id="WPCU01000003">
    <property type="protein sequence ID" value="MVA74634.1"/>
    <property type="molecule type" value="Genomic_DNA"/>
</dbReference>
<evidence type="ECO:0000256" key="8">
    <source>
        <dbReference type="SAM" id="MobiDB-lite"/>
    </source>
</evidence>
<evidence type="ECO:0000313" key="10">
    <source>
        <dbReference type="EMBL" id="MVA74634.1"/>
    </source>
</evidence>
<dbReference type="EC" id="2.7.11.1" evidence="1"/>
<dbReference type="PROSITE" id="PS00108">
    <property type="entry name" value="PROTEIN_KINASE_ST"/>
    <property type="match status" value="1"/>
</dbReference>
<evidence type="ECO:0000256" key="7">
    <source>
        <dbReference type="PROSITE-ProRule" id="PRU10141"/>
    </source>
</evidence>
<dbReference type="SMART" id="SM00220">
    <property type="entry name" value="S_TKc"/>
    <property type="match status" value="1"/>
</dbReference>
<keyword evidence="3" id="KW-0808">Transferase</keyword>
<dbReference type="PANTHER" id="PTHR43289">
    <property type="entry name" value="MITOGEN-ACTIVATED PROTEIN KINASE KINASE KINASE 20-RELATED"/>
    <property type="match status" value="1"/>
</dbReference>
<feature type="compositionally biased region" description="Acidic residues" evidence="8">
    <location>
        <begin position="422"/>
        <end position="433"/>
    </location>
</feature>
<dbReference type="Proteomes" id="UP000435304">
    <property type="component" value="Unassembled WGS sequence"/>
</dbReference>
<gene>
    <name evidence="10" type="ORF">GC722_01070</name>
</gene>
<protein>
    <recommendedName>
        <fullName evidence="1">non-specific serine/threonine protein kinase</fullName>
        <ecNumber evidence="1">2.7.11.1</ecNumber>
    </recommendedName>
</protein>
<sequence length="557" mass="58387">MSEPGSLIAGRYRLLEMVGSGGMGVVWRAWDERLQREVAVKQLRPLAGLSDEETTLANDRAMREARITARLHHRHAVSVFDVVDDDGRPCLVMQFLASTTLAEVLRDHGPLPPGEVAHLGTRVASALAAAHDLGIIHRDVKPGNVLLGDDGSTLISDFGISRALDDISLTSTGMVHGTPAYLAPEVARGEEATYASDVFCLGATLYAALEGAPPFGNDANSIALLHRVASGSIQPPRQSGPLTPLLLRMLARDPAARPSMGTVAGELEALARTESGEAGRPSAGSTPPLPFATSAAAASVGTPADAPQQAVAGTSAAAPQPRPDTFRMDPAPPPRAAAHPAEDHRDAPEDTPPRRRRTGLAVLAVLVVVGALAALLVPQLLGDRGTVADPPVSSSSAEPSASDEPSADDTATASAPPPSSDEQGDDEQQEEESSSPAPSSAEPTDEDDGGGPSEQELREAITGYYALMPDRTDDAWPLMTSSYQSDHAGGREAYEDFWAEIERVEASDVTAEPPDRAQATLTYYYEDGGSETEVTAFELVEEEGVLKIAASSVLSSR</sequence>
<dbReference type="Gene3D" id="3.30.200.20">
    <property type="entry name" value="Phosphorylase Kinase, domain 1"/>
    <property type="match status" value="1"/>
</dbReference>
<keyword evidence="6 7" id="KW-0067">ATP-binding</keyword>
<evidence type="ECO:0000313" key="11">
    <source>
        <dbReference type="Proteomes" id="UP000435304"/>
    </source>
</evidence>
<dbReference type="GO" id="GO:0005524">
    <property type="term" value="F:ATP binding"/>
    <property type="evidence" value="ECO:0007669"/>
    <property type="project" value="UniProtKB-UniRule"/>
</dbReference>
<evidence type="ECO:0000256" key="4">
    <source>
        <dbReference type="ARBA" id="ARBA00022741"/>
    </source>
</evidence>
<evidence type="ECO:0000256" key="6">
    <source>
        <dbReference type="ARBA" id="ARBA00022840"/>
    </source>
</evidence>
<evidence type="ECO:0000259" key="9">
    <source>
        <dbReference type="PROSITE" id="PS50011"/>
    </source>
</evidence>
<dbReference type="InterPro" id="IPR008271">
    <property type="entry name" value="Ser/Thr_kinase_AS"/>
</dbReference>
<dbReference type="RefSeq" id="WP_156607220.1">
    <property type="nucleotide sequence ID" value="NZ_WPCU01000003.1"/>
</dbReference>
<dbReference type="PROSITE" id="PS00107">
    <property type="entry name" value="PROTEIN_KINASE_ATP"/>
    <property type="match status" value="1"/>
</dbReference>
<name>A0A6A9UST6_9ACTN</name>
<feature type="compositionally biased region" description="Low complexity" evidence="8">
    <location>
        <begin position="387"/>
        <end position="414"/>
    </location>
</feature>
<dbReference type="AlphaFoldDB" id="A0A6A9UST6"/>
<feature type="compositionally biased region" description="Basic and acidic residues" evidence="8">
    <location>
        <begin position="340"/>
        <end position="353"/>
    </location>
</feature>
<dbReference type="Pfam" id="PF00069">
    <property type="entry name" value="Pkinase"/>
    <property type="match status" value="1"/>
</dbReference>
<feature type="region of interest" description="Disordered" evidence="8">
    <location>
        <begin position="273"/>
        <end position="355"/>
    </location>
</feature>
<evidence type="ECO:0000256" key="1">
    <source>
        <dbReference type="ARBA" id="ARBA00012513"/>
    </source>
</evidence>